<dbReference type="EMBL" id="UINC01009541">
    <property type="protein sequence ID" value="SVA42773.1"/>
    <property type="molecule type" value="Genomic_DNA"/>
</dbReference>
<protein>
    <submittedName>
        <fullName evidence="1">Uncharacterized protein</fullName>
    </submittedName>
</protein>
<accession>A0A381VT81</accession>
<feature type="non-terminal residue" evidence="1">
    <location>
        <position position="1"/>
    </location>
</feature>
<proteinExistence type="predicted"/>
<gene>
    <name evidence="1" type="ORF">METZ01_LOCUS95627</name>
</gene>
<organism evidence="1">
    <name type="scientific">marine metagenome</name>
    <dbReference type="NCBI Taxonomy" id="408172"/>
    <lineage>
        <taxon>unclassified sequences</taxon>
        <taxon>metagenomes</taxon>
        <taxon>ecological metagenomes</taxon>
    </lineage>
</organism>
<name>A0A381VT81_9ZZZZ</name>
<evidence type="ECO:0000313" key="1">
    <source>
        <dbReference type="EMBL" id="SVA42773.1"/>
    </source>
</evidence>
<reference evidence="1" key="1">
    <citation type="submission" date="2018-05" db="EMBL/GenBank/DDBJ databases">
        <authorList>
            <person name="Lanie J.A."/>
            <person name="Ng W.-L."/>
            <person name="Kazmierczak K.M."/>
            <person name="Andrzejewski T.M."/>
            <person name="Davidsen T.M."/>
            <person name="Wayne K.J."/>
            <person name="Tettelin H."/>
            <person name="Glass J.I."/>
            <person name="Rusch D."/>
            <person name="Podicherti R."/>
            <person name="Tsui H.-C.T."/>
            <person name="Winkler M.E."/>
        </authorList>
    </citation>
    <scope>NUCLEOTIDE SEQUENCE</scope>
</reference>
<dbReference type="AlphaFoldDB" id="A0A381VT81"/>
<sequence>VHVISLNEDELNALSSLLNAHPTLNEDYSVLNELAEALS</sequence>